<reference evidence="2" key="1">
    <citation type="journal article" date="2013" name="Genome Announc.">
        <title>Draft genome sequence of the grapevine dieback fungus Eutypa lata UCR-EL1.</title>
        <authorList>
            <person name="Blanco-Ulate B."/>
            <person name="Rolshausen P.E."/>
            <person name="Cantu D."/>
        </authorList>
    </citation>
    <scope>NUCLEOTIDE SEQUENCE [LARGE SCALE GENOMIC DNA]</scope>
    <source>
        <strain evidence="2">UCR-EL1</strain>
    </source>
</reference>
<dbReference type="EMBL" id="KB705572">
    <property type="protein sequence ID" value="EMR71826.1"/>
    <property type="molecule type" value="Genomic_DNA"/>
</dbReference>
<protein>
    <submittedName>
        <fullName evidence="1">Uncharacterized protein</fullName>
    </submittedName>
</protein>
<dbReference type="KEGG" id="ela:UCREL1_1125"/>
<keyword evidence="2" id="KW-1185">Reference proteome</keyword>
<dbReference type="AlphaFoldDB" id="M7TPI3"/>
<gene>
    <name evidence="1" type="ORF">UCREL1_1125</name>
</gene>
<evidence type="ECO:0000313" key="1">
    <source>
        <dbReference type="EMBL" id="EMR71826.1"/>
    </source>
</evidence>
<evidence type="ECO:0000313" key="2">
    <source>
        <dbReference type="Proteomes" id="UP000012174"/>
    </source>
</evidence>
<dbReference type="Proteomes" id="UP000012174">
    <property type="component" value="Unassembled WGS sequence"/>
</dbReference>
<dbReference type="HOGENOM" id="CLU_852665_0_0_1"/>
<organism evidence="1 2">
    <name type="scientific">Eutypa lata (strain UCR-EL1)</name>
    <name type="common">Grapevine dieback disease fungus</name>
    <name type="synonym">Eutypa armeniacae</name>
    <dbReference type="NCBI Taxonomy" id="1287681"/>
    <lineage>
        <taxon>Eukaryota</taxon>
        <taxon>Fungi</taxon>
        <taxon>Dikarya</taxon>
        <taxon>Ascomycota</taxon>
        <taxon>Pezizomycotina</taxon>
        <taxon>Sordariomycetes</taxon>
        <taxon>Xylariomycetidae</taxon>
        <taxon>Xylariales</taxon>
        <taxon>Diatrypaceae</taxon>
        <taxon>Eutypa</taxon>
    </lineage>
</organism>
<proteinExistence type="predicted"/>
<sequence length="326" mass="36742">MSGPFAEGYAGSGSGGYSLDSPVISPTMPNMDQVENIMQMLYNTKESLYSTAFLFPFEDPHDTWERRNARHELDHTIWLTETWARALGSNAARCLFLEPDVFLFRKWMDPATPRGAAGFARRAREQRAQVRRIIARRRDEVDLSDSDDDALIFPIPIRYLEDPPREPPPYYSAENGQALEELLHEICSDVFESVDEIVCMIAIAAPVAKTHPARRHNVECYISTLANHGVSAVSALGIDYYSQAKEKEAAVEQLYHEAAKDEESILVVSTQDWIDFWEGLGFLQCAKVQLDTKTEGAHEHVSEFFCLAKFPEGHGVPPDKGVYPKE</sequence>
<accession>M7TPI3</accession>
<name>M7TPI3_EUTLA</name>